<name>A0ABR3J418_9AGAR</name>
<feature type="domain" description="FAD-binding" evidence="5">
    <location>
        <begin position="324"/>
        <end position="393"/>
    </location>
</feature>
<feature type="domain" description="FAD-binding" evidence="5">
    <location>
        <begin position="9"/>
        <end position="207"/>
    </location>
</feature>
<comment type="caution">
    <text evidence="6">The sequence shown here is derived from an EMBL/GenBank/DDBJ whole genome shotgun (WGS) entry which is preliminary data.</text>
</comment>
<keyword evidence="4" id="KW-0560">Oxidoreductase</keyword>
<dbReference type="PANTHER" id="PTHR43004">
    <property type="entry name" value="TRK SYSTEM POTASSIUM UPTAKE PROTEIN"/>
    <property type="match status" value="1"/>
</dbReference>
<keyword evidence="2" id="KW-0285">Flavoprotein</keyword>
<evidence type="ECO:0000256" key="2">
    <source>
        <dbReference type="ARBA" id="ARBA00022630"/>
    </source>
</evidence>
<dbReference type="Gene3D" id="3.50.50.60">
    <property type="entry name" value="FAD/NAD(P)-binding domain"/>
    <property type="match status" value="1"/>
</dbReference>
<dbReference type="InterPro" id="IPR050641">
    <property type="entry name" value="RIFMO-like"/>
</dbReference>
<accession>A0ABR3J418</accession>
<dbReference type="Proteomes" id="UP001556367">
    <property type="component" value="Unassembled WGS sequence"/>
</dbReference>
<organism evidence="6 7">
    <name type="scientific">Hohenbuehelia grisea</name>
    <dbReference type="NCBI Taxonomy" id="104357"/>
    <lineage>
        <taxon>Eukaryota</taxon>
        <taxon>Fungi</taxon>
        <taxon>Dikarya</taxon>
        <taxon>Basidiomycota</taxon>
        <taxon>Agaricomycotina</taxon>
        <taxon>Agaricomycetes</taxon>
        <taxon>Agaricomycetidae</taxon>
        <taxon>Agaricales</taxon>
        <taxon>Pleurotineae</taxon>
        <taxon>Pleurotaceae</taxon>
        <taxon>Hohenbuehelia</taxon>
    </lineage>
</organism>
<dbReference type="Gene3D" id="3.30.70.2450">
    <property type="match status" value="1"/>
</dbReference>
<sequence>MDSALPPSTTILIVGAGPTGLATALSLHQRGCQDIVIVDAALRGENSSRAMTLHAATLEALEEIGLADKLVKLGIKGQEMKMRSHTSTLLSTKFSALKRHTKYPFLLLVPQNIVERILLDELERRGHRVLRPHKVIGLKALSEGHIIVSFEGGESMRAKHVVGSDGARSIVRRLAGIGFADLDGREFDERAQQMVVADVVFSSSDHSKAPTQGMEATLVNGGFFLVMPFPASWTSDIAEVSPDERVYRITFMVPPTKGAPPHDPPVEYLQPFVDRFGPKYLSSDPLVNPKPVRIAKKVWASRFRAQSAVADSFYARLSSQNDAESQGGTVFLVGDAAHIHSPAGGMGMNLGIRDAIGLGRAMSEHLDAPRETDKVLEDYAASRREKAITTIQFTKRILGVATILRVGSSVDWRYWAIRMVAKIPLFNSMVAWRLSGLGNR</sequence>
<protein>
    <recommendedName>
        <fullName evidence="5">FAD-binding domain-containing protein</fullName>
    </recommendedName>
</protein>
<dbReference type="SUPFAM" id="SSF51905">
    <property type="entry name" value="FAD/NAD(P)-binding domain"/>
    <property type="match status" value="1"/>
</dbReference>
<dbReference type="Pfam" id="PF01494">
    <property type="entry name" value="FAD_binding_3"/>
    <property type="match status" value="2"/>
</dbReference>
<evidence type="ECO:0000256" key="4">
    <source>
        <dbReference type="ARBA" id="ARBA00023002"/>
    </source>
</evidence>
<dbReference type="PANTHER" id="PTHR43004:SF19">
    <property type="entry name" value="BINDING MONOOXYGENASE, PUTATIVE (JCVI)-RELATED"/>
    <property type="match status" value="1"/>
</dbReference>
<evidence type="ECO:0000313" key="7">
    <source>
        <dbReference type="Proteomes" id="UP001556367"/>
    </source>
</evidence>
<dbReference type="InterPro" id="IPR036188">
    <property type="entry name" value="FAD/NAD-bd_sf"/>
</dbReference>
<evidence type="ECO:0000259" key="5">
    <source>
        <dbReference type="Pfam" id="PF01494"/>
    </source>
</evidence>
<dbReference type="PRINTS" id="PR00420">
    <property type="entry name" value="RNGMNOXGNASE"/>
</dbReference>
<reference evidence="7" key="1">
    <citation type="submission" date="2024-06" db="EMBL/GenBank/DDBJ databases">
        <title>Multi-omics analyses provide insights into the biosynthesis of the anticancer antibiotic pleurotin in Hohenbuehelia grisea.</title>
        <authorList>
            <person name="Weaver J.A."/>
            <person name="Alberti F."/>
        </authorList>
    </citation>
    <scope>NUCLEOTIDE SEQUENCE [LARGE SCALE GENOMIC DNA]</scope>
    <source>
        <strain evidence="7">T-177</strain>
    </source>
</reference>
<proteinExistence type="predicted"/>
<gene>
    <name evidence="6" type="ORF">HGRIS_010338</name>
</gene>
<keyword evidence="3" id="KW-0274">FAD</keyword>
<evidence type="ECO:0000256" key="3">
    <source>
        <dbReference type="ARBA" id="ARBA00022827"/>
    </source>
</evidence>
<dbReference type="EMBL" id="JASNQZ010000012">
    <property type="protein sequence ID" value="KAL0950373.1"/>
    <property type="molecule type" value="Genomic_DNA"/>
</dbReference>
<dbReference type="InterPro" id="IPR002938">
    <property type="entry name" value="FAD-bd"/>
</dbReference>
<evidence type="ECO:0000256" key="1">
    <source>
        <dbReference type="ARBA" id="ARBA00001974"/>
    </source>
</evidence>
<comment type="cofactor">
    <cofactor evidence="1">
        <name>FAD</name>
        <dbReference type="ChEBI" id="CHEBI:57692"/>
    </cofactor>
</comment>
<evidence type="ECO:0000313" key="6">
    <source>
        <dbReference type="EMBL" id="KAL0950373.1"/>
    </source>
</evidence>
<keyword evidence="7" id="KW-1185">Reference proteome</keyword>